<sequence length="50" mass="5708">MPADHLENAIAQLRAEVLSDPDATNDPVEAVDDQNHPYLFHKQWKPPFLI</sequence>
<accession>W9KMW9</accession>
<name>W9KMW9_FUSOX</name>
<gene>
    <name evidence="1" type="ORF">FOZG_05955</name>
</gene>
<protein>
    <submittedName>
        <fullName evidence="1">Uncharacterized protein</fullName>
    </submittedName>
</protein>
<dbReference type="AlphaFoldDB" id="W9KMW9"/>
<dbReference type="EMBL" id="JH717898">
    <property type="protein sequence ID" value="EWZ45726.1"/>
    <property type="molecule type" value="Genomic_DNA"/>
</dbReference>
<proteinExistence type="predicted"/>
<dbReference type="HOGENOM" id="CLU_3125079_0_0_1"/>
<reference evidence="1" key="1">
    <citation type="submission" date="2011-06" db="EMBL/GenBank/DDBJ databases">
        <title>The Genome Sequence of Fusarium oxysporum Fo47.</title>
        <authorList>
            <consortium name="The Broad Institute Genome Sequencing Platform"/>
            <person name="Ma L.-J."/>
            <person name="Gale L.R."/>
            <person name="Schwartz D.C."/>
            <person name="Zhou S."/>
            <person name="Corby-Kistler H."/>
            <person name="Young S.K."/>
            <person name="Zeng Q."/>
            <person name="Gargeya S."/>
            <person name="Fitzgerald M."/>
            <person name="Haas B."/>
            <person name="Abouelleil A."/>
            <person name="Alvarado L."/>
            <person name="Arachchi H.M."/>
            <person name="Berlin A."/>
            <person name="Brown A."/>
            <person name="Chapman S.B."/>
            <person name="Chen Z."/>
            <person name="Dunbar C."/>
            <person name="Freedman E."/>
            <person name="Gearin G."/>
            <person name="Gellesch M."/>
            <person name="Goldberg J."/>
            <person name="Griggs A."/>
            <person name="Gujja S."/>
            <person name="Heiman D."/>
            <person name="Howarth C."/>
            <person name="Larson L."/>
            <person name="Lui A."/>
            <person name="MacDonald P.J.P."/>
            <person name="Mehta T."/>
            <person name="Montmayeur A."/>
            <person name="Murphy C."/>
            <person name="Neiman D."/>
            <person name="Pearson M."/>
            <person name="Priest M."/>
            <person name="Roberts A."/>
            <person name="Saif S."/>
            <person name="Shea T."/>
            <person name="Shenoy N."/>
            <person name="Sisk P."/>
            <person name="Stolte C."/>
            <person name="Sykes S."/>
            <person name="Wortman J."/>
            <person name="Nusbaum C."/>
            <person name="Birren B."/>
        </authorList>
    </citation>
    <scope>NUCLEOTIDE SEQUENCE [LARGE SCALE GENOMIC DNA]</scope>
    <source>
        <strain evidence="1">Fo47</strain>
    </source>
</reference>
<organism evidence="1">
    <name type="scientific">Fusarium oxysporum Fo47</name>
    <dbReference type="NCBI Taxonomy" id="660027"/>
    <lineage>
        <taxon>Eukaryota</taxon>
        <taxon>Fungi</taxon>
        <taxon>Dikarya</taxon>
        <taxon>Ascomycota</taxon>
        <taxon>Pezizomycotina</taxon>
        <taxon>Sordariomycetes</taxon>
        <taxon>Hypocreomycetidae</taxon>
        <taxon>Hypocreales</taxon>
        <taxon>Nectriaceae</taxon>
        <taxon>Fusarium</taxon>
        <taxon>Fusarium oxysporum species complex</taxon>
    </lineage>
</organism>
<reference evidence="1" key="2">
    <citation type="submission" date="2012-06" db="EMBL/GenBank/DDBJ databases">
        <title>Annotation of the Genome Sequence of Fusarium oxysporum Fo47.</title>
        <authorList>
            <consortium name="The Broad Institute Genomics Platform"/>
            <person name="Ma L.-J."/>
            <person name="Corby-Kistler H."/>
            <person name="Broz K."/>
            <person name="Gale L.R."/>
            <person name="Jonkers W."/>
            <person name="O'Donnell K."/>
            <person name="Ploetz R."/>
            <person name="Steinberg C."/>
            <person name="Schwartz D.C."/>
            <person name="VanEtten H."/>
            <person name="Zhou S."/>
            <person name="Young S.K."/>
            <person name="Zeng Q."/>
            <person name="Gargeya S."/>
            <person name="Fitzgerald M."/>
            <person name="Abouelleil A."/>
            <person name="Alvarado L."/>
            <person name="Chapman S.B."/>
            <person name="Gainer-Dewar J."/>
            <person name="Goldberg J."/>
            <person name="Griggs A."/>
            <person name="Gujja S."/>
            <person name="Hansen M."/>
            <person name="Howarth C."/>
            <person name="Imamovic A."/>
            <person name="Ireland A."/>
            <person name="Larimer J."/>
            <person name="McCowan C."/>
            <person name="Murphy C."/>
            <person name="Pearson M."/>
            <person name="Poon T.W."/>
            <person name="Priest M."/>
            <person name="Roberts A."/>
            <person name="Saif S."/>
            <person name="Shea T."/>
            <person name="Sykes S."/>
            <person name="Wortman J."/>
            <person name="Nusbaum C."/>
            <person name="Birren B."/>
        </authorList>
    </citation>
    <scope>NUCLEOTIDE SEQUENCE</scope>
    <source>
        <strain evidence="1">Fo47</strain>
    </source>
</reference>
<dbReference type="VEuPathDB" id="FungiDB:FOZG_05955"/>
<dbReference type="Proteomes" id="UP000030766">
    <property type="component" value="Unassembled WGS sequence"/>
</dbReference>
<evidence type="ECO:0000313" key="1">
    <source>
        <dbReference type="EMBL" id="EWZ45726.1"/>
    </source>
</evidence>